<evidence type="ECO:0000256" key="2">
    <source>
        <dbReference type="ARBA" id="ARBA00022431"/>
    </source>
</evidence>
<dbReference type="GO" id="GO:0005198">
    <property type="term" value="F:structural molecule activity"/>
    <property type="evidence" value="ECO:0007669"/>
    <property type="project" value="InterPro"/>
</dbReference>
<dbReference type="EMBL" id="MZ089790">
    <property type="protein sequence ID" value="QXN75217.1"/>
    <property type="molecule type" value="Genomic_DNA"/>
</dbReference>
<comment type="subcellular location">
    <subcellularLocation>
        <location evidence="1">Virion</location>
    </subcellularLocation>
</comment>
<proteinExistence type="predicted"/>
<dbReference type="Gene3D" id="2.60.169.10">
    <property type="entry name" value="Microviridae F protein"/>
    <property type="match status" value="1"/>
</dbReference>
<organism evidence="5">
    <name type="scientific">Microvirus mar44</name>
    <dbReference type="NCBI Taxonomy" id="2851179"/>
    <lineage>
        <taxon>Viruses</taxon>
        <taxon>Monodnaviria</taxon>
        <taxon>Sangervirae</taxon>
        <taxon>Phixviricota</taxon>
        <taxon>Malgrandaviricetes</taxon>
        <taxon>Petitvirales</taxon>
        <taxon>Microviridae</taxon>
    </lineage>
</organism>
<keyword evidence="3" id="KW-0167">Capsid protein</keyword>
<dbReference type="GO" id="GO:0039615">
    <property type="term" value="C:T=1 icosahedral viral capsid"/>
    <property type="evidence" value="ECO:0007669"/>
    <property type="project" value="UniProtKB-KW"/>
</dbReference>
<reference evidence="5" key="1">
    <citation type="submission" date="2021-04" db="EMBL/GenBank/DDBJ databases">
        <title>Genomes of microviruses identified in yellow-bellied marmot fecal samples.</title>
        <authorList>
            <person name="Varsani A."/>
            <person name="Kraberger S."/>
            <person name="Chatterjee A."/>
            <person name="Richet C."/>
            <person name="Fontenele R.S."/>
            <person name="Schmidlin K."/>
            <person name="Blumstein D.T."/>
        </authorList>
    </citation>
    <scope>NUCLEOTIDE SEQUENCE</scope>
    <source>
        <strain evidence="5">Mar44</strain>
    </source>
</reference>
<accession>A0A8F5MKR2</accession>
<evidence type="ECO:0000313" key="5">
    <source>
        <dbReference type="EMBL" id="QXN75217.1"/>
    </source>
</evidence>
<evidence type="ECO:0000256" key="1">
    <source>
        <dbReference type="ARBA" id="ARBA00004328"/>
    </source>
</evidence>
<keyword evidence="2" id="KW-1140">T=1 icosahedral capsid protein</keyword>
<name>A0A8F5MKR2_9VIRU</name>
<evidence type="ECO:0000256" key="3">
    <source>
        <dbReference type="ARBA" id="ARBA00022561"/>
    </source>
</evidence>
<protein>
    <submittedName>
        <fullName evidence="5">Major capsid protein</fullName>
    </submittedName>
</protein>
<dbReference type="Pfam" id="PF02305">
    <property type="entry name" value="Phage_F"/>
    <property type="match status" value="1"/>
</dbReference>
<dbReference type="InterPro" id="IPR003514">
    <property type="entry name" value="Microviridae_protein_F"/>
</dbReference>
<sequence>MGILIPARIVEVLPGDHHRIGTSFSAISNPLVKPLLQGIKLRYCRFWVPRRIYHLNLRANNSDYDPRTQHVRYGVMSELYYPVAQPGNVYHQYCNFKQSSLFDYLQIAPVESNFSFVGNAANIDQLLKPVTSANYNSPNYSIQAFNAEPYLAYLDIARNYFADSATRFISFMGYSNESAEANRRPLPCVSSLTALDQYFDTVQNTPDTTPIVPYNFDANVGQGVEFTPFVFNDSKLMLYDGITPISTSSFNCKQFGASYNSLVVPINRPDRLSRLFDTKPLTSQNAVINPSEITISNLSFLTKLQKYLTRRFFGGSRYTDVMYSIFGQKVPHVDSPVLLDVFDYELGSELVASTNSTADQNPGVLGGFISTSGRFEAGRGSFKRKYAFNEAGYLVDLFYIMPRLFRTSYYPDYYPLNGGGDQVDFAMSQGNFIPDFNGIGWQQPSFIQLFRYANSTKTDSVNPLQQPGFCCEPSWQQYRTLPDVVTGAMNPLRSPDRSEGVGVLNAAYTVNSPLFVFTDRMFPYNVSLFYTTGSSFPVDQLNRFYLARFLFSDPRDLNYVFGTNTLQDNIFLVFNYAHQAKRQVTKRFTLSFN</sequence>
<evidence type="ECO:0000256" key="4">
    <source>
        <dbReference type="ARBA" id="ARBA00022844"/>
    </source>
</evidence>
<dbReference type="InterPro" id="IPR037002">
    <property type="entry name" value="Microviridae_protein_F_sf"/>
</dbReference>
<keyword evidence="4" id="KW-0946">Virion</keyword>